<dbReference type="InterPro" id="IPR050074">
    <property type="entry name" value="DHO_dehydrogenase"/>
</dbReference>
<dbReference type="EC" id="1.3.5.2" evidence="6 14"/>
<protein>
    <recommendedName>
        <fullName evidence="7 14">Dihydroorotate dehydrogenase (quinone)</fullName>
        <ecNumber evidence="6 14">1.3.5.2</ecNumber>
    </recommendedName>
</protein>
<dbReference type="InterPro" id="IPR012135">
    <property type="entry name" value="Dihydroorotate_DH_1_2"/>
</dbReference>
<dbReference type="GO" id="GO:0006207">
    <property type="term" value="P:'de novo' pyrimidine nucleobase biosynthetic process"/>
    <property type="evidence" value="ECO:0007669"/>
    <property type="project" value="UniProtKB-UniRule"/>
</dbReference>
<dbReference type="UniPathway" id="UPA00070">
    <property type="reaction ID" value="UER00946"/>
</dbReference>
<evidence type="ECO:0000259" key="15">
    <source>
        <dbReference type="Pfam" id="PF01180"/>
    </source>
</evidence>
<evidence type="ECO:0000256" key="6">
    <source>
        <dbReference type="ARBA" id="ARBA00012791"/>
    </source>
</evidence>
<dbReference type="NCBIfam" id="NF003652">
    <property type="entry name" value="PRK05286.2-5"/>
    <property type="match status" value="1"/>
</dbReference>
<dbReference type="NCBIfam" id="TIGR01036">
    <property type="entry name" value="pyrD_sub2"/>
    <property type="match status" value="1"/>
</dbReference>
<evidence type="ECO:0000256" key="2">
    <source>
        <dbReference type="ARBA" id="ARBA00003125"/>
    </source>
</evidence>
<dbReference type="GO" id="GO:0106430">
    <property type="term" value="F:dihydroorotate dehydrogenase (quinone) activity"/>
    <property type="evidence" value="ECO:0007669"/>
    <property type="project" value="UniProtKB-EC"/>
</dbReference>
<dbReference type="KEGG" id="tsv:DSM104635_02933"/>
<dbReference type="GO" id="GO:0016020">
    <property type="term" value="C:membrane"/>
    <property type="evidence" value="ECO:0007669"/>
    <property type="project" value="UniProtKB-SubCell"/>
</dbReference>
<keyword evidence="10" id="KW-0665">Pyrimidine biosynthesis</keyword>
<keyword evidence="11 16" id="KW-0560">Oxidoreductase</keyword>
<dbReference type="CDD" id="cd04738">
    <property type="entry name" value="DHOD_2_like"/>
    <property type="match status" value="1"/>
</dbReference>
<evidence type="ECO:0000256" key="13">
    <source>
        <dbReference type="ARBA" id="ARBA00048639"/>
    </source>
</evidence>
<keyword evidence="8" id="KW-0285">Flavoprotein</keyword>
<evidence type="ECO:0000256" key="5">
    <source>
        <dbReference type="ARBA" id="ARBA00005359"/>
    </source>
</evidence>
<keyword evidence="9" id="KW-0288">FMN</keyword>
<reference evidence="17" key="1">
    <citation type="submission" date="2019-12" db="EMBL/GenBank/DDBJ databases">
        <title>Complete genome of Terracaulis silvestris 0127_4.</title>
        <authorList>
            <person name="Vieira S."/>
            <person name="Riedel T."/>
            <person name="Sproer C."/>
            <person name="Pascual J."/>
            <person name="Boedeker C."/>
            <person name="Overmann J."/>
        </authorList>
    </citation>
    <scope>NUCLEOTIDE SEQUENCE [LARGE SCALE GENOMIC DNA]</scope>
    <source>
        <strain evidence="17">0127_4</strain>
    </source>
</reference>
<evidence type="ECO:0000256" key="10">
    <source>
        <dbReference type="ARBA" id="ARBA00022975"/>
    </source>
</evidence>
<dbReference type="PANTHER" id="PTHR48109:SF4">
    <property type="entry name" value="DIHYDROOROTATE DEHYDROGENASE (QUINONE), MITOCHONDRIAL"/>
    <property type="match status" value="1"/>
</dbReference>
<evidence type="ECO:0000256" key="12">
    <source>
        <dbReference type="ARBA" id="ARBA00023136"/>
    </source>
</evidence>
<feature type="domain" description="Dihydroorotate dehydrogenase catalytic" evidence="15">
    <location>
        <begin position="44"/>
        <end position="336"/>
    </location>
</feature>
<dbReference type="InterPro" id="IPR013785">
    <property type="entry name" value="Aldolase_TIM"/>
</dbReference>
<dbReference type="InterPro" id="IPR001295">
    <property type="entry name" value="Dihydroorotate_DH_CS"/>
</dbReference>
<dbReference type="PANTHER" id="PTHR48109">
    <property type="entry name" value="DIHYDROOROTATE DEHYDROGENASE (QUINONE), MITOCHONDRIAL-RELATED"/>
    <property type="match status" value="1"/>
</dbReference>
<dbReference type="RefSeq" id="WP_158766891.1">
    <property type="nucleotide sequence ID" value="NZ_CP047045.1"/>
</dbReference>
<dbReference type="Pfam" id="PF01180">
    <property type="entry name" value="DHO_dh"/>
    <property type="match status" value="1"/>
</dbReference>
<dbReference type="GO" id="GO:0044205">
    <property type="term" value="P:'de novo' UMP biosynthetic process"/>
    <property type="evidence" value="ECO:0007669"/>
    <property type="project" value="UniProtKB-UniPathway"/>
</dbReference>
<gene>
    <name evidence="16" type="primary">pyrD</name>
    <name evidence="16" type="ORF">DSM104635_02933</name>
</gene>
<dbReference type="SUPFAM" id="SSF51395">
    <property type="entry name" value="FMN-linked oxidoreductases"/>
    <property type="match status" value="1"/>
</dbReference>
<dbReference type="PROSITE" id="PS00912">
    <property type="entry name" value="DHODEHASE_2"/>
    <property type="match status" value="1"/>
</dbReference>
<proteinExistence type="inferred from homology"/>
<dbReference type="Gene3D" id="3.20.20.70">
    <property type="entry name" value="Aldolase class I"/>
    <property type="match status" value="1"/>
</dbReference>
<dbReference type="PIRSF" id="PIRSF000164">
    <property type="entry name" value="DHO_oxidase"/>
    <property type="match status" value="1"/>
</dbReference>
<evidence type="ECO:0000313" key="17">
    <source>
        <dbReference type="Proteomes" id="UP000431269"/>
    </source>
</evidence>
<evidence type="ECO:0000256" key="7">
    <source>
        <dbReference type="ARBA" id="ARBA00018366"/>
    </source>
</evidence>
<keyword evidence="17" id="KW-1185">Reference proteome</keyword>
<dbReference type="InterPro" id="IPR005719">
    <property type="entry name" value="Dihydroorotate_DH_2"/>
</dbReference>
<organism evidence="16 17">
    <name type="scientific">Terricaulis silvestris</name>
    <dbReference type="NCBI Taxonomy" id="2686094"/>
    <lineage>
        <taxon>Bacteria</taxon>
        <taxon>Pseudomonadati</taxon>
        <taxon>Pseudomonadota</taxon>
        <taxon>Alphaproteobacteria</taxon>
        <taxon>Caulobacterales</taxon>
        <taxon>Caulobacteraceae</taxon>
        <taxon>Terricaulis</taxon>
    </lineage>
</organism>
<evidence type="ECO:0000256" key="8">
    <source>
        <dbReference type="ARBA" id="ARBA00022630"/>
    </source>
</evidence>
<comment type="subcellular location">
    <subcellularLocation>
        <location evidence="3">Membrane</location>
    </subcellularLocation>
</comment>
<name>A0A6I6MTH4_9CAUL</name>
<evidence type="ECO:0000256" key="11">
    <source>
        <dbReference type="ARBA" id="ARBA00023002"/>
    </source>
</evidence>
<dbReference type="Proteomes" id="UP000431269">
    <property type="component" value="Chromosome"/>
</dbReference>
<dbReference type="InterPro" id="IPR005720">
    <property type="entry name" value="Dihydroorotate_DH_cat"/>
</dbReference>
<comment type="catalytic activity">
    <reaction evidence="13">
        <text>(S)-dihydroorotate + a quinone = orotate + a quinol</text>
        <dbReference type="Rhea" id="RHEA:30187"/>
        <dbReference type="ChEBI" id="CHEBI:24646"/>
        <dbReference type="ChEBI" id="CHEBI:30839"/>
        <dbReference type="ChEBI" id="CHEBI:30864"/>
        <dbReference type="ChEBI" id="CHEBI:132124"/>
        <dbReference type="EC" id="1.3.5.2"/>
    </reaction>
</comment>
<comment type="cofactor">
    <cofactor evidence="1">
        <name>FMN</name>
        <dbReference type="ChEBI" id="CHEBI:58210"/>
    </cofactor>
</comment>
<comment type="function">
    <text evidence="2">Catalyzes the conversion of dihydroorotate to orotate with quinone as electron acceptor.</text>
</comment>
<comment type="pathway">
    <text evidence="4">Pyrimidine metabolism; UMP biosynthesis via de novo pathway; orotate from (S)-dihydroorotate (quinone route): step 1/1.</text>
</comment>
<comment type="similarity">
    <text evidence="5">Belongs to the dihydroorotate dehydrogenase family. Type 2 subfamily.</text>
</comment>
<evidence type="ECO:0000256" key="14">
    <source>
        <dbReference type="NCBIfam" id="TIGR01036"/>
    </source>
</evidence>
<dbReference type="EMBL" id="CP047045">
    <property type="protein sequence ID" value="QGZ96077.1"/>
    <property type="molecule type" value="Genomic_DNA"/>
</dbReference>
<evidence type="ECO:0000313" key="16">
    <source>
        <dbReference type="EMBL" id="QGZ96077.1"/>
    </source>
</evidence>
<keyword evidence="12" id="KW-0472">Membrane</keyword>
<accession>A0A6I6MTH4</accession>
<evidence type="ECO:0000256" key="1">
    <source>
        <dbReference type="ARBA" id="ARBA00001917"/>
    </source>
</evidence>
<dbReference type="GO" id="GO:0005737">
    <property type="term" value="C:cytoplasm"/>
    <property type="evidence" value="ECO:0007669"/>
    <property type="project" value="InterPro"/>
</dbReference>
<dbReference type="AlphaFoldDB" id="A0A6I6MTH4"/>
<evidence type="ECO:0000256" key="4">
    <source>
        <dbReference type="ARBA" id="ARBA00005161"/>
    </source>
</evidence>
<evidence type="ECO:0000256" key="9">
    <source>
        <dbReference type="ARBA" id="ARBA00022643"/>
    </source>
</evidence>
<dbReference type="NCBIfam" id="NF003645">
    <property type="entry name" value="PRK05286.1-2"/>
    <property type="match status" value="1"/>
</dbReference>
<evidence type="ECO:0000256" key="3">
    <source>
        <dbReference type="ARBA" id="ARBA00004370"/>
    </source>
</evidence>
<sequence length="355" mass="37691">MSSPQDLVTSALRLIDPETAHHAALVALRSGLGSRARADRWPRLKTSLAGLELPNPIGMAAGFDKNCEAPDALLAAGFGFVECGTVTPRPQEGNERPRIFRLSEDRAVINRLGFNNKGLDAFADHLGARAHRKGVVGANVGANRDSTDRAADYVLGMGRVWKHAAYVTANISSPNTPGLRGLQERGALEDLLGRLREARGMLEAAHGARPLFLKVAPDLDETAVRDIAELALAYSLDALIVSNTTLQRPPHLTSDNREEQGGLSGQPLFQISTHVLRLFAQVLDGRLPLIGVGGVENGLTAFAKLKAGATAVQLYSALVYQGPSLVARILDELDGLLAAEGVDSVSEIIGAEARA</sequence>
<dbReference type="PROSITE" id="PS00911">
    <property type="entry name" value="DHODEHASE_1"/>
    <property type="match status" value="1"/>
</dbReference>